<organism evidence="1">
    <name type="scientific">Arundo donax</name>
    <name type="common">Giant reed</name>
    <name type="synonym">Donax arundinaceus</name>
    <dbReference type="NCBI Taxonomy" id="35708"/>
    <lineage>
        <taxon>Eukaryota</taxon>
        <taxon>Viridiplantae</taxon>
        <taxon>Streptophyta</taxon>
        <taxon>Embryophyta</taxon>
        <taxon>Tracheophyta</taxon>
        <taxon>Spermatophyta</taxon>
        <taxon>Magnoliopsida</taxon>
        <taxon>Liliopsida</taxon>
        <taxon>Poales</taxon>
        <taxon>Poaceae</taxon>
        <taxon>PACMAD clade</taxon>
        <taxon>Arundinoideae</taxon>
        <taxon>Arundineae</taxon>
        <taxon>Arundo</taxon>
    </lineage>
</organism>
<sequence>MAHSMHWSYA</sequence>
<dbReference type="EMBL" id="GBRH01237705">
    <property type="protein sequence ID" value="JAD60190.1"/>
    <property type="molecule type" value="Transcribed_RNA"/>
</dbReference>
<protein>
    <submittedName>
        <fullName evidence="1">Uncharacterized protein</fullName>
    </submittedName>
</protein>
<proteinExistence type="predicted"/>
<reference evidence="1" key="2">
    <citation type="journal article" date="2015" name="Data Brief">
        <title>Shoot transcriptome of the giant reed, Arundo donax.</title>
        <authorList>
            <person name="Barrero R.A."/>
            <person name="Guerrero F.D."/>
            <person name="Moolhuijzen P."/>
            <person name="Goolsby J.A."/>
            <person name="Tidwell J."/>
            <person name="Bellgard S.E."/>
            <person name="Bellgard M.I."/>
        </authorList>
    </citation>
    <scope>NUCLEOTIDE SEQUENCE</scope>
    <source>
        <tissue evidence="1">Shoot tissue taken approximately 20 cm above the soil surface</tissue>
    </source>
</reference>
<evidence type="ECO:0000313" key="1">
    <source>
        <dbReference type="EMBL" id="JAD60190.1"/>
    </source>
</evidence>
<accession>A0A0A9BG45</accession>
<reference evidence="1" key="1">
    <citation type="submission" date="2014-09" db="EMBL/GenBank/DDBJ databases">
        <authorList>
            <person name="Magalhaes I.L.F."/>
            <person name="Oliveira U."/>
            <person name="Santos F.R."/>
            <person name="Vidigal T.H.D.A."/>
            <person name="Brescovit A.D."/>
            <person name="Santos A.J."/>
        </authorList>
    </citation>
    <scope>NUCLEOTIDE SEQUENCE</scope>
    <source>
        <tissue evidence="1">Shoot tissue taken approximately 20 cm above the soil surface</tissue>
    </source>
</reference>
<name>A0A0A9BG45_ARUDO</name>